<dbReference type="GO" id="GO:0003682">
    <property type="term" value="F:chromatin binding"/>
    <property type="evidence" value="ECO:0007669"/>
    <property type="project" value="TreeGrafter"/>
</dbReference>
<dbReference type="PANTHER" id="PTHR21556">
    <property type="entry name" value="TRESLIN"/>
    <property type="match status" value="1"/>
</dbReference>
<reference evidence="2 3" key="1">
    <citation type="journal article" date="2016" name="Sci. Rep.">
        <title>The genome sequence of the outbreeding globe artichoke constructed de novo incorporating a phase-aware low-pass sequencing strategy of F1 progeny.</title>
        <authorList>
            <person name="Scaglione D."/>
            <person name="Reyes-Chin-Wo S."/>
            <person name="Acquadro A."/>
            <person name="Froenicke L."/>
            <person name="Portis E."/>
            <person name="Beitel C."/>
            <person name="Tirone M."/>
            <person name="Mauro R."/>
            <person name="Lo Monaco A."/>
            <person name="Mauromicale G."/>
            <person name="Faccioli P."/>
            <person name="Cattivelli L."/>
            <person name="Rieseberg L."/>
            <person name="Michelmore R."/>
            <person name="Lanteri S."/>
        </authorList>
    </citation>
    <scope>NUCLEOTIDE SEQUENCE [LARGE SCALE GENOMIC DNA]</scope>
    <source>
        <strain evidence="2">2C</strain>
    </source>
</reference>
<feature type="non-terminal residue" evidence="2">
    <location>
        <position position="1"/>
    </location>
</feature>
<accession>A0A124SEE5</accession>
<dbReference type="GO" id="GO:0007095">
    <property type="term" value="P:mitotic G2 DNA damage checkpoint signaling"/>
    <property type="evidence" value="ECO:0007669"/>
    <property type="project" value="TreeGrafter"/>
</dbReference>
<dbReference type="InterPro" id="IPR026153">
    <property type="entry name" value="Treslin"/>
</dbReference>
<dbReference type="EMBL" id="LEKV01003413">
    <property type="protein sequence ID" value="KVH99792.1"/>
    <property type="molecule type" value="Genomic_DNA"/>
</dbReference>
<evidence type="ECO:0000313" key="3">
    <source>
        <dbReference type="Proteomes" id="UP000243975"/>
    </source>
</evidence>
<proteinExistence type="predicted"/>
<dbReference type="Gramene" id="KVH99792">
    <property type="protein sequence ID" value="KVH99792"/>
    <property type="gene ID" value="Ccrd_021970"/>
</dbReference>
<evidence type="ECO:0000256" key="1">
    <source>
        <dbReference type="SAM" id="MobiDB-lite"/>
    </source>
</evidence>
<organism evidence="2 3">
    <name type="scientific">Cynara cardunculus var. scolymus</name>
    <name type="common">Globe artichoke</name>
    <name type="synonym">Cynara scolymus</name>
    <dbReference type="NCBI Taxonomy" id="59895"/>
    <lineage>
        <taxon>Eukaryota</taxon>
        <taxon>Viridiplantae</taxon>
        <taxon>Streptophyta</taxon>
        <taxon>Embryophyta</taxon>
        <taxon>Tracheophyta</taxon>
        <taxon>Spermatophyta</taxon>
        <taxon>Magnoliopsida</taxon>
        <taxon>eudicotyledons</taxon>
        <taxon>Gunneridae</taxon>
        <taxon>Pentapetalae</taxon>
        <taxon>asterids</taxon>
        <taxon>campanulids</taxon>
        <taxon>Asterales</taxon>
        <taxon>Asteraceae</taxon>
        <taxon>Carduoideae</taxon>
        <taxon>Cardueae</taxon>
        <taxon>Carduinae</taxon>
        <taxon>Cynara</taxon>
    </lineage>
</organism>
<comment type="caution">
    <text evidence="2">The sequence shown here is derived from an EMBL/GenBank/DDBJ whole genome shotgun (WGS) entry which is preliminary data.</text>
</comment>
<gene>
    <name evidence="2" type="ORF">Ccrd_021970</name>
</gene>
<feature type="region of interest" description="Disordered" evidence="1">
    <location>
        <begin position="202"/>
        <end position="224"/>
    </location>
</feature>
<dbReference type="GO" id="GO:0030174">
    <property type="term" value="P:regulation of DNA-templated DNA replication initiation"/>
    <property type="evidence" value="ECO:0007669"/>
    <property type="project" value="TreeGrafter"/>
</dbReference>
<sequence>MEILQSELAASIQSSMKVKLVKQICSLLEIIQYLVEGGFHGDTSLYDYVERTIKLRYSHKLGDVVDKIYDQMDLLPFGEENEAQAQMLNSEDSNQSWREKPDMGASKMIQDSSSAEDEFENINKSEEEHTKEDHAQKLNEARERRERARRFVSFTSRMPDLQRVWAPKHSKIKPPSFVKEPKRKKHRRVSYSVVCETPLTVKGEGSKGCSSVSKALFQDDDDDD</sequence>
<protein>
    <submittedName>
        <fullName evidence="2">Uncharacterized protein</fullName>
    </submittedName>
</protein>
<dbReference type="GO" id="GO:0005634">
    <property type="term" value="C:nucleus"/>
    <property type="evidence" value="ECO:0007669"/>
    <property type="project" value="InterPro"/>
</dbReference>
<feature type="region of interest" description="Disordered" evidence="1">
    <location>
        <begin position="88"/>
        <end position="145"/>
    </location>
</feature>
<name>A0A124SEE5_CYNCS</name>
<dbReference type="OMA" id="FRSISLX"/>
<keyword evidence="3" id="KW-1185">Reference proteome</keyword>
<feature type="compositionally biased region" description="Basic and acidic residues" evidence="1">
    <location>
        <begin position="121"/>
        <end position="145"/>
    </location>
</feature>
<evidence type="ECO:0000313" key="2">
    <source>
        <dbReference type="EMBL" id="KVH99792.1"/>
    </source>
</evidence>
<dbReference type="GO" id="GO:0006260">
    <property type="term" value="P:DNA replication"/>
    <property type="evidence" value="ECO:0007669"/>
    <property type="project" value="InterPro"/>
</dbReference>
<dbReference type="GO" id="GO:0033314">
    <property type="term" value="P:mitotic DNA replication checkpoint signaling"/>
    <property type="evidence" value="ECO:0007669"/>
    <property type="project" value="InterPro"/>
</dbReference>
<dbReference type="STRING" id="59895.A0A124SEE5"/>
<dbReference type="AlphaFoldDB" id="A0A124SEE5"/>
<dbReference type="GO" id="GO:0010212">
    <property type="term" value="P:response to ionizing radiation"/>
    <property type="evidence" value="ECO:0007669"/>
    <property type="project" value="InterPro"/>
</dbReference>
<dbReference type="PANTHER" id="PTHR21556:SF2">
    <property type="entry name" value="TRESLIN"/>
    <property type="match status" value="1"/>
</dbReference>
<dbReference type="Proteomes" id="UP000243975">
    <property type="component" value="Unassembled WGS sequence"/>
</dbReference>